<protein>
    <submittedName>
        <fullName evidence="1">Uncharacterized protein</fullName>
    </submittedName>
</protein>
<gene>
    <name evidence="1" type="ORF">CTheo_8455</name>
</gene>
<dbReference type="Proteomes" id="UP000383932">
    <property type="component" value="Unassembled WGS sequence"/>
</dbReference>
<organism evidence="1 2">
    <name type="scientific">Ceratobasidium theobromae</name>
    <dbReference type="NCBI Taxonomy" id="1582974"/>
    <lineage>
        <taxon>Eukaryota</taxon>
        <taxon>Fungi</taxon>
        <taxon>Dikarya</taxon>
        <taxon>Basidiomycota</taxon>
        <taxon>Agaricomycotina</taxon>
        <taxon>Agaricomycetes</taxon>
        <taxon>Cantharellales</taxon>
        <taxon>Ceratobasidiaceae</taxon>
        <taxon>Ceratobasidium</taxon>
    </lineage>
</organism>
<evidence type="ECO:0000313" key="1">
    <source>
        <dbReference type="EMBL" id="KAB5588102.1"/>
    </source>
</evidence>
<proteinExistence type="predicted"/>
<dbReference type="EMBL" id="SSOP01000570">
    <property type="protein sequence ID" value="KAB5588102.1"/>
    <property type="molecule type" value="Genomic_DNA"/>
</dbReference>
<reference evidence="1 2" key="1">
    <citation type="journal article" date="2019" name="Fungal Biol. Biotechnol.">
        <title>Draft genome sequence of fastidious pathogen Ceratobasidium theobromae, which causes vascular-streak dieback in Theobroma cacao.</title>
        <authorList>
            <person name="Ali S.S."/>
            <person name="Asman A."/>
            <person name="Shao J."/>
            <person name="Firmansyah A.P."/>
            <person name="Susilo A.W."/>
            <person name="Rosmana A."/>
            <person name="McMahon P."/>
            <person name="Junaid M."/>
            <person name="Guest D."/>
            <person name="Kheng T.Y."/>
            <person name="Meinhardt L.W."/>
            <person name="Bailey B.A."/>
        </authorList>
    </citation>
    <scope>NUCLEOTIDE SEQUENCE [LARGE SCALE GENOMIC DNA]</scope>
    <source>
        <strain evidence="1 2">CT2</strain>
    </source>
</reference>
<dbReference type="AlphaFoldDB" id="A0A5N5Q8L9"/>
<sequence length="114" mass="13462">MAAQLPRTARIDMYECETREYAHQLNRECDIATYQANQSIQALGQRLEDFLAWLYDGTTFSNEEKVLRGRVVLERHDRILRMKKEILRLTLNTLQQEYLLACDILAQRYAIDLP</sequence>
<accession>A0A5N5Q8L9</accession>
<keyword evidence="2" id="KW-1185">Reference proteome</keyword>
<name>A0A5N5Q8L9_9AGAM</name>
<comment type="caution">
    <text evidence="1">The sequence shown here is derived from an EMBL/GenBank/DDBJ whole genome shotgun (WGS) entry which is preliminary data.</text>
</comment>
<evidence type="ECO:0000313" key="2">
    <source>
        <dbReference type="Proteomes" id="UP000383932"/>
    </source>
</evidence>